<feature type="binding site" evidence="6">
    <location>
        <position position="148"/>
    </location>
    <ligand>
        <name>FMN</name>
        <dbReference type="ChEBI" id="CHEBI:58210"/>
    </ligand>
</feature>
<dbReference type="Gene3D" id="3.20.20.30">
    <property type="entry name" value="Luciferase-like domain"/>
    <property type="match status" value="1"/>
</dbReference>
<dbReference type="Proteomes" id="UP000031338">
    <property type="component" value="Unassembled WGS sequence"/>
</dbReference>
<dbReference type="CDD" id="cd01095">
    <property type="entry name" value="Nitrilotriacetate_monoxgenase"/>
    <property type="match status" value="1"/>
</dbReference>
<dbReference type="AlphaFoldDB" id="A0A0B8ZL01"/>
<proteinExistence type="inferred from homology"/>
<evidence type="ECO:0000256" key="3">
    <source>
        <dbReference type="ARBA" id="ARBA00023002"/>
    </source>
</evidence>
<dbReference type="InterPro" id="IPR036661">
    <property type="entry name" value="Luciferase-like_sf"/>
</dbReference>
<feature type="binding site" evidence="6">
    <location>
        <position position="98"/>
    </location>
    <ligand>
        <name>FMN</name>
        <dbReference type="ChEBI" id="CHEBI:58210"/>
    </ligand>
</feature>
<dbReference type="PATRIC" id="fig|48936.3.peg.3634"/>
<keyword evidence="3" id="KW-0560">Oxidoreductase</keyword>
<evidence type="ECO:0000259" key="7">
    <source>
        <dbReference type="Pfam" id="PF00296"/>
    </source>
</evidence>
<organism evidence="8 9">
    <name type="scientific">Novosphingobium subterraneum</name>
    <dbReference type="NCBI Taxonomy" id="48936"/>
    <lineage>
        <taxon>Bacteria</taxon>
        <taxon>Pseudomonadati</taxon>
        <taxon>Pseudomonadota</taxon>
        <taxon>Alphaproteobacteria</taxon>
        <taxon>Sphingomonadales</taxon>
        <taxon>Sphingomonadaceae</taxon>
        <taxon>Novosphingobium</taxon>
    </lineage>
</organism>
<dbReference type="PANTHER" id="PTHR30011:SF16">
    <property type="entry name" value="C2H2 FINGER DOMAIN TRANSCRIPTION FACTOR (EUROFUNG)-RELATED"/>
    <property type="match status" value="1"/>
</dbReference>
<dbReference type="EMBL" id="JRVC01000021">
    <property type="protein sequence ID" value="KHS43783.1"/>
    <property type="molecule type" value="Genomic_DNA"/>
</dbReference>
<evidence type="ECO:0000256" key="5">
    <source>
        <dbReference type="ARBA" id="ARBA00033748"/>
    </source>
</evidence>
<name>A0A0B8ZL01_9SPHN</name>
<protein>
    <submittedName>
        <fullName evidence="8">Coenzyme F420-dependent N5 N10-methylene tetrahydromethanopterin reductase-like protein</fullName>
    </submittedName>
</protein>
<evidence type="ECO:0000256" key="1">
    <source>
        <dbReference type="ARBA" id="ARBA00022630"/>
    </source>
</evidence>
<evidence type="ECO:0000256" key="2">
    <source>
        <dbReference type="ARBA" id="ARBA00022643"/>
    </source>
</evidence>
<comment type="similarity">
    <text evidence="5">Belongs to the NtaA/SnaA/DszA monooxygenase family.</text>
</comment>
<reference evidence="8 9" key="1">
    <citation type="submission" date="2014-10" db="EMBL/GenBank/DDBJ databases">
        <title>Draft genome sequence of Novosphingobium subterraneum DSM 12447.</title>
        <authorList>
            <person name="Gan H.M."/>
            <person name="Gan H.Y."/>
            <person name="Savka M.A."/>
        </authorList>
    </citation>
    <scope>NUCLEOTIDE SEQUENCE [LARGE SCALE GENOMIC DNA]</scope>
    <source>
        <strain evidence="8 9">DSM 12447</strain>
    </source>
</reference>
<feature type="binding site" evidence="6">
    <location>
        <position position="223"/>
    </location>
    <ligand>
        <name>FMN</name>
        <dbReference type="ChEBI" id="CHEBI:58210"/>
    </ligand>
</feature>
<evidence type="ECO:0000256" key="4">
    <source>
        <dbReference type="ARBA" id="ARBA00023033"/>
    </source>
</evidence>
<dbReference type="PIRSF" id="PIRSF000337">
    <property type="entry name" value="NTA_MOA"/>
    <property type="match status" value="1"/>
</dbReference>
<dbReference type="InterPro" id="IPR016215">
    <property type="entry name" value="NTA_MOA"/>
</dbReference>
<dbReference type="InterPro" id="IPR051260">
    <property type="entry name" value="Diverse_substr_monoxygenases"/>
</dbReference>
<feature type="binding site" evidence="6">
    <location>
        <position position="152"/>
    </location>
    <ligand>
        <name>FMN</name>
        <dbReference type="ChEBI" id="CHEBI:58210"/>
    </ligand>
</feature>
<dbReference type="Pfam" id="PF00296">
    <property type="entry name" value="Bac_luciferase"/>
    <property type="match status" value="1"/>
</dbReference>
<sequence>MAKQLHLGAFMRPVSIHTGAWRYPGAIRDANFSLAAIQRFIRSLEAAKFDYFFMADHLGVLNLPRHALMRSHTVTSFEPFTLLSALAGVTSRIGLVATASTTYDEPFHVARRFASLDHISGGRAGWNVVTTSNPDSSRNFGLDTQPDHAARYHRAREFYDVVSGLWDSFADDAFGMDPDSGIYFDPDRMHTLNHKGEHFSVSGPLNIARPVQGWPVIFQAGASDPGRQLAAETAEAVFAAESTLEGSKAYYADVKARATAVGRNPDHIKIMPAVFLVVGDTVEEARAKRAKLDSLVHYDSGIHSLSGMLGHDVSGFDPDGPLPEIPESNASKSSRRFMIELARAENLTIRQLAAKAGSYGGLAFVGTARTIADEMQHWLEQGACDGFTTMFPYVPEGLEDFTSKVVPELQARGLFRSEYEGETLRDHLGLPRPDNRFFA</sequence>
<evidence type="ECO:0000313" key="9">
    <source>
        <dbReference type="Proteomes" id="UP000031338"/>
    </source>
</evidence>
<dbReference type="SUPFAM" id="SSF51679">
    <property type="entry name" value="Bacterial luciferase-like"/>
    <property type="match status" value="1"/>
</dbReference>
<dbReference type="GO" id="GO:0016705">
    <property type="term" value="F:oxidoreductase activity, acting on paired donors, with incorporation or reduction of molecular oxygen"/>
    <property type="evidence" value="ECO:0007669"/>
    <property type="project" value="InterPro"/>
</dbReference>
<dbReference type="RefSeq" id="WP_039336930.1">
    <property type="nucleotide sequence ID" value="NZ_JBNNWK010000013.1"/>
</dbReference>
<evidence type="ECO:0000313" key="8">
    <source>
        <dbReference type="EMBL" id="KHS43783.1"/>
    </source>
</evidence>
<dbReference type="NCBIfam" id="TIGR03860">
    <property type="entry name" value="FMN_nitrolo"/>
    <property type="match status" value="1"/>
</dbReference>
<gene>
    <name evidence="8" type="ORF">NJ75_03602</name>
</gene>
<keyword evidence="2 6" id="KW-0288">FMN</keyword>
<keyword evidence="4" id="KW-0503">Monooxygenase</keyword>
<feature type="binding site" evidence="6">
    <location>
        <position position="56"/>
    </location>
    <ligand>
        <name>FMN</name>
        <dbReference type="ChEBI" id="CHEBI:58210"/>
    </ligand>
</feature>
<dbReference type="STRING" id="48936.NJ75_03602"/>
<dbReference type="InterPro" id="IPR011251">
    <property type="entry name" value="Luciferase-like_dom"/>
</dbReference>
<dbReference type="PANTHER" id="PTHR30011">
    <property type="entry name" value="ALKANESULFONATE MONOOXYGENASE-RELATED"/>
    <property type="match status" value="1"/>
</dbReference>
<dbReference type="GO" id="GO:0004497">
    <property type="term" value="F:monooxygenase activity"/>
    <property type="evidence" value="ECO:0007669"/>
    <property type="project" value="UniProtKB-KW"/>
</dbReference>
<keyword evidence="1 6" id="KW-0285">Flavoprotein</keyword>
<comment type="caution">
    <text evidence="8">The sequence shown here is derived from an EMBL/GenBank/DDBJ whole genome shotgun (WGS) entry which is preliminary data.</text>
</comment>
<keyword evidence="9" id="KW-1185">Reference proteome</keyword>
<evidence type="ECO:0000256" key="6">
    <source>
        <dbReference type="PIRSR" id="PIRSR000337-1"/>
    </source>
</evidence>
<accession>A0A0B8ZL01</accession>
<feature type="domain" description="Luciferase-like" evidence="7">
    <location>
        <begin position="21"/>
        <end position="382"/>
    </location>
</feature>